<dbReference type="InterPro" id="IPR043128">
    <property type="entry name" value="Rev_trsase/Diguanyl_cyclase"/>
</dbReference>
<dbReference type="InterPro" id="IPR051320">
    <property type="entry name" value="Viral_Replic_Matur_Polypro"/>
</dbReference>
<reference evidence="6" key="2">
    <citation type="submission" date="2025-09" db="UniProtKB">
        <authorList>
            <consortium name="Ensembl"/>
        </authorList>
    </citation>
    <scope>IDENTIFICATION</scope>
</reference>
<keyword evidence="7" id="KW-1185">Reference proteome</keyword>
<evidence type="ECO:0000256" key="2">
    <source>
        <dbReference type="ARBA" id="ARBA00012180"/>
    </source>
</evidence>
<reference evidence="6" key="1">
    <citation type="submission" date="2025-08" db="UniProtKB">
        <authorList>
            <consortium name="Ensembl"/>
        </authorList>
    </citation>
    <scope>IDENTIFICATION</scope>
</reference>
<evidence type="ECO:0000256" key="3">
    <source>
        <dbReference type="ARBA" id="ARBA00022801"/>
    </source>
</evidence>
<organism evidence="6 7">
    <name type="scientific">Apteryx owenii</name>
    <name type="common">Little spotted kiwi</name>
    <dbReference type="NCBI Taxonomy" id="8824"/>
    <lineage>
        <taxon>Eukaryota</taxon>
        <taxon>Metazoa</taxon>
        <taxon>Chordata</taxon>
        <taxon>Craniata</taxon>
        <taxon>Vertebrata</taxon>
        <taxon>Euteleostomi</taxon>
        <taxon>Archelosauria</taxon>
        <taxon>Archosauria</taxon>
        <taxon>Dinosauria</taxon>
        <taxon>Saurischia</taxon>
        <taxon>Theropoda</taxon>
        <taxon>Coelurosauria</taxon>
        <taxon>Aves</taxon>
        <taxon>Palaeognathae</taxon>
        <taxon>Apterygiformes</taxon>
        <taxon>Apterygidae</taxon>
        <taxon>Apteryx</taxon>
    </lineage>
</organism>
<dbReference type="InterPro" id="IPR021109">
    <property type="entry name" value="Peptidase_aspartic_dom_sf"/>
</dbReference>
<dbReference type="Proteomes" id="UP000694424">
    <property type="component" value="Unplaced"/>
</dbReference>
<dbReference type="PROSITE" id="PS50175">
    <property type="entry name" value="ASP_PROT_RETROV"/>
    <property type="match status" value="1"/>
</dbReference>
<dbReference type="Ensembl" id="ENSAOWT00000007806.1">
    <property type="protein sequence ID" value="ENSAOWP00000006901.1"/>
    <property type="gene ID" value="ENSAOWG00000004752.1"/>
</dbReference>
<dbReference type="SUPFAM" id="SSF56672">
    <property type="entry name" value="DNA/RNA polymerases"/>
    <property type="match status" value="1"/>
</dbReference>
<dbReference type="PANTHER" id="PTHR33064:SF37">
    <property type="entry name" value="RIBONUCLEASE H"/>
    <property type="match status" value="1"/>
</dbReference>
<evidence type="ECO:0000259" key="5">
    <source>
        <dbReference type="PROSITE" id="PS50878"/>
    </source>
</evidence>
<evidence type="ECO:0000259" key="4">
    <source>
        <dbReference type="PROSITE" id="PS50175"/>
    </source>
</evidence>
<dbReference type="Gene3D" id="3.30.70.270">
    <property type="match status" value="1"/>
</dbReference>
<dbReference type="PROSITE" id="PS50878">
    <property type="entry name" value="RT_POL"/>
    <property type="match status" value="1"/>
</dbReference>
<sequence>MANIEGQEIPFSVDTGATLSLLNFEPKGCKSSGKITIQGVMGKGERMLTKALLLTIGGKGVWGRFIISMDSPFCLLGRDLLQALDTRICLQPEGMKLILMGSCVLAETPEPESTNLQIPAGLESVPGKLWSSSGMDVGLLKSASAVSIKTKGGLPPVVKQYPIPKEAEQSIQKQIDHYLKLGILRVCEFPYNTLILPVKKNRQDSDGDPEYCFVQELRVINQHVIAPHPVVPGLSTILLEIPYWATYFTVINVTAAFFSIPVAEDSQDLFAFTWKGQQLTCTRLPQGFTRSPTIFSRILKNDLADIELPGCSVLIQYVDDLLLASKDYETCLKDTISLCNTLAEKGH</sequence>
<dbReference type="Pfam" id="PF00077">
    <property type="entry name" value="RVP"/>
    <property type="match status" value="1"/>
</dbReference>
<evidence type="ECO:0000313" key="7">
    <source>
        <dbReference type="Proteomes" id="UP000694424"/>
    </source>
</evidence>
<dbReference type="InterPro" id="IPR018061">
    <property type="entry name" value="Retropepsins"/>
</dbReference>
<proteinExistence type="inferred from homology"/>
<evidence type="ECO:0000313" key="6">
    <source>
        <dbReference type="Ensembl" id="ENSAOWP00000006901.1"/>
    </source>
</evidence>
<dbReference type="Gene3D" id="3.10.10.10">
    <property type="entry name" value="HIV Type 1 Reverse Transcriptase, subunit A, domain 1"/>
    <property type="match status" value="1"/>
</dbReference>
<dbReference type="PANTHER" id="PTHR33064">
    <property type="entry name" value="POL PROTEIN"/>
    <property type="match status" value="1"/>
</dbReference>
<name>A0A8B9P6H8_APTOW</name>
<dbReference type="Pfam" id="PF00078">
    <property type="entry name" value="RVT_1"/>
    <property type="match status" value="1"/>
</dbReference>
<keyword evidence="3" id="KW-0378">Hydrolase</keyword>
<dbReference type="InterPro" id="IPR001995">
    <property type="entry name" value="Peptidase_A2_cat"/>
</dbReference>
<dbReference type="EC" id="3.1.26.4" evidence="2"/>
<comment type="similarity">
    <text evidence="1">Belongs to the beta type-B retroviral polymerase family. HERV class-II K(HML-2) pol subfamily.</text>
</comment>
<dbReference type="GO" id="GO:0004190">
    <property type="term" value="F:aspartic-type endopeptidase activity"/>
    <property type="evidence" value="ECO:0007669"/>
    <property type="project" value="InterPro"/>
</dbReference>
<feature type="domain" description="Peptidase A2" evidence="4">
    <location>
        <begin position="9"/>
        <end position="80"/>
    </location>
</feature>
<accession>A0A8B9P6H8</accession>
<dbReference type="InterPro" id="IPR000477">
    <property type="entry name" value="RT_dom"/>
</dbReference>
<dbReference type="InterPro" id="IPR043502">
    <property type="entry name" value="DNA/RNA_pol_sf"/>
</dbReference>
<dbReference type="Gene3D" id="2.40.70.10">
    <property type="entry name" value="Acid Proteases"/>
    <property type="match status" value="1"/>
</dbReference>
<dbReference type="GO" id="GO:0004523">
    <property type="term" value="F:RNA-DNA hybrid ribonuclease activity"/>
    <property type="evidence" value="ECO:0007669"/>
    <property type="project" value="UniProtKB-EC"/>
</dbReference>
<dbReference type="GO" id="GO:0006508">
    <property type="term" value="P:proteolysis"/>
    <property type="evidence" value="ECO:0007669"/>
    <property type="project" value="InterPro"/>
</dbReference>
<dbReference type="SUPFAM" id="SSF50630">
    <property type="entry name" value="Acid proteases"/>
    <property type="match status" value="1"/>
</dbReference>
<dbReference type="AlphaFoldDB" id="A0A8B9P6H8"/>
<protein>
    <recommendedName>
        <fullName evidence="2">ribonuclease H</fullName>
        <ecNumber evidence="2">3.1.26.4</ecNumber>
    </recommendedName>
</protein>
<evidence type="ECO:0000256" key="1">
    <source>
        <dbReference type="ARBA" id="ARBA00010879"/>
    </source>
</evidence>
<feature type="domain" description="Reverse transcriptase" evidence="5">
    <location>
        <begin position="177"/>
        <end position="347"/>
    </location>
</feature>